<dbReference type="InterPro" id="IPR039420">
    <property type="entry name" value="WalR-like"/>
</dbReference>
<feature type="domain" description="HTH luxR-type" evidence="6">
    <location>
        <begin position="172"/>
        <end position="237"/>
    </location>
</feature>
<dbReference type="SMART" id="SM00421">
    <property type="entry name" value="HTH_LUXR"/>
    <property type="match status" value="1"/>
</dbReference>
<evidence type="ECO:0000313" key="8">
    <source>
        <dbReference type="EMBL" id="QEH94320.1"/>
    </source>
</evidence>
<dbReference type="Pfam" id="PF00196">
    <property type="entry name" value="GerE"/>
    <property type="match status" value="1"/>
</dbReference>
<evidence type="ECO:0000256" key="3">
    <source>
        <dbReference type="ARBA" id="ARBA00023125"/>
    </source>
</evidence>
<dbReference type="SUPFAM" id="SSF52172">
    <property type="entry name" value="CheY-like"/>
    <property type="match status" value="1"/>
</dbReference>
<keyword evidence="1 5" id="KW-0597">Phosphoprotein</keyword>
<feature type="domain" description="Response regulatory" evidence="7">
    <location>
        <begin position="27"/>
        <end position="143"/>
    </location>
</feature>
<dbReference type="PRINTS" id="PR00038">
    <property type="entry name" value="HTHLUXR"/>
</dbReference>
<dbReference type="InterPro" id="IPR011006">
    <property type="entry name" value="CheY-like_superfamily"/>
</dbReference>
<protein>
    <submittedName>
        <fullName evidence="8">Response regulator transcription factor</fullName>
    </submittedName>
</protein>
<dbReference type="CDD" id="cd06170">
    <property type="entry name" value="LuxR_C_like"/>
    <property type="match status" value="1"/>
</dbReference>
<accession>A0ABX5ZBH4</accession>
<dbReference type="EMBL" id="CP043031">
    <property type="protein sequence ID" value="QEH94320.1"/>
    <property type="molecule type" value="Genomic_DNA"/>
</dbReference>
<dbReference type="Proteomes" id="UP000323565">
    <property type="component" value="Chromosome"/>
</dbReference>
<reference evidence="8 9" key="1">
    <citation type="submission" date="2019-08" db="EMBL/GenBank/DDBJ databases">
        <title>Dermacoccus abyssi strain HZAU 226, whole genome Nanopore sequencing project.</title>
        <authorList>
            <person name="Guo A."/>
            <person name="Zhang X."/>
            <person name="Ruan Y."/>
            <person name="Liu W."/>
            <person name="Chen Q."/>
            <person name="Gu L."/>
        </authorList>
    </citation>
    <scope>NUCLEOTIDE SEQUENCE [LARGE SCALE GENOMIC DNA]</scope>
    <source>
        <strain evidence="8 9">HZAU 226</strain>
    </source>
</reference>
<dbReference type="SUPFAM" id="SSF46894">
    <property type="entry name" value="C-terminal effector domain of the bipartite response regulators"/>
    <property type="match status" value="1"/>
</dbReference>
<evidence type="ECO:0000259" key="7">
    <source>
        <dbReference type="PROSITE" id="PS50110"/>
    </source>
</evidence>
<dbReference type="InterPro" id="IPR000792">
    <property type="entry name" value="Tscrpt_reg_LuxR_C"/>
</dbReference>
<name>A0ABX5ZBH4_9MICO</name>
<gene>
    <name evidence="8" type="ORF">FV141_12920</name>
</gene>
<proteinExistence type="predicted"/>
<dbReference type="InterPro" id="IPR001789">
    <property type="entry name" value="Sig_transdc_resp-reg_receiver"/>
</dbReference>
<dbReference type="PROSITE" id="PS50043">
    <property type="entry name" value="HTH_LUXR_2"/>
    <property type="match status" value="1"/>
</dbReference>
<feature type="modified residue" description="4-aspartylphosphate" evidence="5">
    <location>
        <position position="78"/>
    </location>
</feature>
<dbReference type="InterPro" id="IPR058245">
    <property type="entry name" value="NreC/VraR/RcsB-like_REC"/>
</dbReference>
<evidence type="ECO:0000256" key="1">
    <source>
        <dbReference type="ARBA" id="ARBA00022553"/>
    </source>
</evidence>
<dbReference type="InterPro" id="IPR016032">
    <property type="entry name" value="Sig_transdc_resp-reg_C-effctor"/>
</dbReference>
<keyword evidence="9" id="KW-1185">Reference proteome</keyword>
<evidence type="ECO:0000256" key="4">
    <source>
        <dbReference type="ARBA" id="ARBA00023163"/>
    </source>
</evidence>
<evidence type="ECO:0000313" key="9">
    <source>
        <dbReference type="Proteomes" id="UP000323565"/>
    </source>
</evidence>
<organism evidence="8 9">
    <name type="scientific">Dermacoccus abyssi</name>
    <dbReference type="NCBI Taxonomy" id="322596"/>
    <lineage>
        <taxon>Bacteria</taxon>
        <taxon>Bacillati</taxon>
        <taxon>Actinomycetota</taxon>
        <taxon>Actinomycetes</taxon>
        <taxon>Micrococcales</taxon>
        <taxon>Dermacoccaceae</taxon>
        <taxon>Dermacoccus</taxon>
    </lineage>
</organism>
<dbReference type="Gene3D" id="3.40.50.2300">
    <property type="match status" value="1"/>
</dbReference>
<dbReference type="PROSITE" id="PS50110">
    <property type="entry name" value="RESPONSE_REGULATORY"/>
    <property type="match status" value="1"/>
</dbReference>
<dbReference type="SMART" id="SM00448">
    <property type="entry name" value="REC"/>
    <property type="match status" value="1"/>
</dbReference>
<evidence type="ECO:0000259" key="6">
    <source>
        <dbReference type="PROSITE" id="PS50043"/>
    </source>
</evidence>
<sequence length="237" mass="25213">MAPAPMTIRTPPDARRTLMTNAEQPIRVLAVDDDAMVLDLIRVMLKAAPDIDLVATASDGDEVINAVTAHHPDVVLMDVRMKRLGGIDATAALMKRPAAPRVIILTTFDEQEYVPRAMDAGAVGFILKSAASKALYDAIRDAHAGASPMSPQSVGHLRSGYLDGGGQARGHARALLETLTDREREVAMLVAQELSNPAIAKRLFVSESSVKQYVAAIQGKLGVEGRVGIATTVARAE</sequence>
<keyword evidence="3" id="KW-0238">DNA-binding</keyword>
<keyword evidence="2" id="KW-0805">Transcription regulation</keyword>
<dbReference type="CDD" id="cd17535">
    <property type="entry name" value="REC_NarL-like"/>
    <property type="match status" value="1"/>
</dbReference>
<dbReference type="PANTHER" id="PTHR43214">
    <property type="entry name" value="TWO-COMPONENT RESPONSE REGULATOR"/>
    <property type="match status" value="1"/>
</dbReference>
<dbReference type="PANTHER" id="PTHR43214:SF24">
    <property type="entry name" value="TRANSCRIPTIONAL REGULATORY PROTEIN NARL-RELATED"/>
    <property type="match status" value="1"/>
</dbReference>
<keyword evidence="4" id="KW-0804">Transcription</keyword>
<evidence type="ECO:0000256" key="2">
    <source>
        <dbReference type="ARBA" id="ARBA00023015"/>
    </source>
</evidence>
<evidence type="ECO:0000256" key="5">
    <source>
        <dbReference type="PROSITE-ProRule" id="PRU00169"/>
    </source>
</evidence>
<dbReference type="Pfam" id="PF00072">
    <property type="entry name" value="Response_reg"/>
    <property type="match status" value="1"/>
</dbReference>